<feature type="region of interest" description="Disordered" evidence="1">
    <location>
        <begin position="1"/>
        <end position="41"/>
    </location>
</feature>
<dbReference type="GeneTree" id="ENSGT00730000111696"/>
<reference evidence="2 3" key="1">
    <citation type="journal article" date="2021" name="G3 (Bethesda)">
        <title>Improved contiguity of the threespine stickleback genome using long-read sequencing.</title>
        <authorList>
            <person name="Nath S."/>
            <person name="Shaw D.E."/>
            <person name="White M.A."/>
        </authorList>
    </citation>
    <scope>NUCLEOTIDE SEQUENCE [LARGE SCALE GENOMIC DNA]</scope>
    <source>
        <strain evidence="2 3">Lake Benthic</strain>
    </source>
</reference>
<dbReference type="SUPFAM" id="SSF57302">
    <property type="entry name" value="Snake toxin-like"/>
    <property type="match status" value="1"/>
</dbReference>
<sequence length="131" mass="14836">MSITEEEEEEQEEGQEDSESLWLSGQRDTQSASQPDYTRPEPEQTWWCRVDMERLGFLLLLCGLLHQGGKTIRQCIRYTDCDNSRLSQMFPAVSGFTYRCCSSNLCNAAAPPPVLVLGLGLSLLSLWWSLV</sequence>
<feature type="compositionally biased region" description="Polar residues" evidence="1">
    <location>
        <begin position="21"/>
        <end position="36"/>
    </location>
</feature>
<accession>A0AAQ4PE44</accession>
<reference evidence="2" key="2">
    <citation type="submission" date="2025-08" db="UniProtKB">
        <authorList>
            <consortium name="Ensembl"/>
        </authorList>
    </citation>
    <scope>IDENTIFICATION</scope>
</reference>
<dbReference type="Gene3D" id="2.10.60.10">
    <property type="entry name" value="CD59"/>
    <property type="match status" value="1"/>
</dbReference>
<evidence type="ECO:0000313" key="2">
    <source>
        <dbReference type="Ensembl" id="ENSGACP00000037156.1"/>
    </source>
</evidence>
<organism evidence="2 3">
    <name type="scientific">Gasterosteus aculeatus aculeatus</name>
    <name type="common">three-spined stickleback</name>
    <dbReference type="NCBI Taxonomy" id="481459"/>
    <lineage>
        <taxon>Eukaryota</taxon>
        <taxon>Metazoa</taxon>
        <taxon>Chordata</taxon>
        <taxon>Craniata</taxon>
        <taxon>Vertebrata</taxon>
        <taxon>Euteleostomi</taxon>
        <taxon>Actinopterygii</taxon>
        <taxon>Neopterygii</taxon>
        <taxon>Teleostei</taxon>
        <taxon>Neoteleostei</taxon>
        <taxon>Acanthomorphata</taxon>
        <taxon>Eupercaria</taxon>
        <taxon>Perciformes</taxon>
        <taxon>Cottioidei</taxon>
        <taxon>Gasterosteales</taxon>
        <taxon>Gasterosteidae</taxon>
        <taxon>Gasterosteus</taxon>
    </lineage>
</organism>
<dbReference type="AlphaFoldDB" id="A0AAQ4PE44"/>
<keyword evidence="3" id="KW-1185">Reference proteome</keyword>
<dbReference type="Ensembl" id="ENSGACT00000045569.1">
    <property type="protein sequence ID" value="ENSGACP00000037156.1"/>
    <property type="gene ID" value="ENSGACG00000034527.1"/>
</dbReference>
<evidence type="ECO:0000313" key="3">
    <source>
        <dbReference type="Proteomes" id="UP000007635"/>
    </source>
</evidence>
<name>A0AAQ4PE44_GASAC</name>
<dbReference type="Proteomes" id="UP000007635">
    <property type="component" value="Chromosome XIX"/>
</dbReference>
<evidence type="ECO:0000256" key="1">
    <source>
        <dbReference type="SAM" id="MobiDB-lite"/>
    </source>
</evidence>
<proteinExistence type="predicted"/>
<feature type="compositionally biased region" description="Acidic residues" evidence="1">
    <location>
        <begin position="1"/>
        <end position="19"/>
    </location>
</feature>
<reference evidence="2" key="3">
    <citation type="submission" date="2025-09" db="UniProtKB">
        <authorList>
            <consortium name="Ensembl"/>
        </authorList>
    </citation>
    <scope>IDENTIFICATION</scope>
</reference>
<protein>
    <submittedName>
        <fullName evidence="2">CD59 molecule (CD59 blood group) b</fullName>
    </submittedName>
</protein>
<dbReference type="InterPro" id="IPR045860">
    <property type="entry name" value="Snake_toxin-like_sf"/>
</dbReference>